<sequence length="217" mass="24596">MPDAVLTDEERAQQDDRPDRAFYQEPRLVQHVDEQFRERLTDLYRRQFGAGDDVLDLMSSWVSHLPDDLDLGRVAGHGMNEEELAANERLTECFVQDLNETQGLPLETGAFDAALCAVSVQYLRHPEQVFAEVARVLRPGGIFVVSFSNRMFAQKAIRAWRTASGPGRLQLVKQYFEAVEAFRDPTTITENPFVPPTRRFLGGAPDPFYAAHARTQD</sequence>
<comment type="caution">
    <text evidence="2">The sequence shown here is derived from an EMBL/GenBank/DDBJ whole genome shotgun (WGS) entry which is preliminary data.</text>
</comment>
<dbReference type="CDD" id="cd02440">
    <property type="entry name" value="AdoMet_MTases"/>
    <property type="match status" value="1"/>
</dbReference>
<keyword evidence="2" id="KW-0808">Transferase</keyword>
<dbReference type="GO" id="GO:0008757">
    <property type="term" value="F:S-adenosylmethionine-dependent methyltransferase activity"/>
    <property type="evidence" value="ECO:0007669"/>
    <property type="project" value="InterPro"/>
</dbReference>
<accession>A0A9X2QAE2</accession>
<dbReference type="Pfam" id="PF08241">
    <property type="entry name" value="Methyltransf_11"/>
    <property type="match status" value="1"/>
</dbReference>
<feature type="domain" description="Methyltransferase type 11" evidence="1">
    <location>
        <begin position="88"/>
        <end position="145"/>
    </location>
</feature>
<dbReference type="EMBL" id="JANUAE010000016">
    <property type="protein sequence ID" value="MCS3711638.1"/>
    <property type="molecule type" value="Genomic_DNA"/>
</dbReference>
<dbReference type="GO" id="GO:0032259">
    <property type="term" value="P:methylation"/>
    <property type="evidence" value="ECO:0007669"/>
    <property type="project" value="UniProtKB-KW"/>
</dbReference>
<dbReference type="Proteomes" id="UP001155057">
    <property type="component" value="Unassembled WGS sequence"/>
</dbReference>
<dbReference type="SUPFAM" id="SSF53335">
    <property type="entry name" value="S-adenosyl-L-methionine-dependent methyltransferases"/>
    <property type="match status" value="1"/>
</dbReference>
<dbReference type="RefSeq" id="WP_259124498.1">
    <property type="nucleotide sequence ID" value="NZ_JANUAE010000016.1"/>
</dbReference>
<name>A0A9X2QAE2_9BACT</name>
<reference evidence="2" key="1">
    <citation type="submission" date="2022-08" db="EMBL/GenBank/DDBJ databases">
        <title>Genomic Encyclopedia of Type Strains, Phase V (KMG-V): Genome sequencing to study the core and pangenomes of soil and plant-associated prokaryotes.</title>
        <authorList>
            <person name="Whitman W."/>
        </authorList>
    </citation>
    <scope>NUCLEOTIDE SEQUENCE</scope>
    <source>
        <strain evidence="2">SP3049</strain>
    </source>
</reference>
<dbReference type="InterPro" id="IPR029063">
    <property type="entry name" value="SAM-dependent_MTases_sf"/>
</dbReference>
<dbReference type="PANTHER" id="PTHR43036:SF2">
    <property type="entry name" value="OS04G0481300 PROTEIN"/>
    <property type="match status" value="1"/>
</dbReference>
<evidence type="ECO:0000259" key="1">
    <source>
        <dbReference type="Pfam" id="PF08241"/>
    </source>
</evidence>
<dbReference type="PANTHER" id="PTHR43036">
    <property type="entry name" value="OSJNBB0011N17.9 PROTEIN"/>
    <property type="match status" value="1"/>
</dbReference>
<dbReference type="AlphaFoldDB" id="A0A9X2QAE2"/>
<evidence type="ECO:0000313" key="3">
    <source>
        <dbReference type="Proteomes" id="UP001155057"/>
    </source>
</evidence>
<organism evidence="2 3">
    <name type="scientific">Salinibacter ruber</name>
    <dbReference type="NCBI Taxonomy" id="146919"/>
    <lineage>
        <taxon>Bacteria</taxon>
        <taxon>Pseudomonadati</taxon>
        <taxon>Rhodothermota</taxon>
        <taxon>Rhodothermia</taxon>
        <taxon>Rhodothermales</taxon>
        <taxon>Salinibacteraceae</taxon>
        <taxon>Salinibacter</taxon>
    </lineage>
</organism>
<dbReference type="Gene3D" id="3.40.50.150">
    <property type="entry name" value="Vaccinia Virus protein VP39"/>
    <property type="match status" value="1"/>
</dbReference>
<dbReference type="InterPro" id="IPR013216">
    <property type="entry name" value="Methyltransf_11"/>
</dbReference>
<proteinExistence type="predicted"/>
<gene>
    <name evidence="2" type="ORF">GGP61_003271</name>
</gene>
<keyword evidence="2" id="KW-0489">Methyltransferase</keyword>
<evidence type="ECO:0000313" key="2">
    <source>
        <dbReference type="EMBL" id="MCS3711638.1"/>
    </source>
</evidence>
<protein>
    <submittedName>
        <fullName evidence="2">SAM-dependent methyltransferase</fullName>
    </submittedName>
</protein>